<dbReference type="PANTHER" id="PTHR33116">
    <property type="entry name" value="REVERSE TRANSCRIPTASE ZINC-BINDING DOMAIN-CONTAINING PROTEIN-RELATED-RELATED"/>
    <property type="match status" value="1"/>
</dbReference>
<dbReference type="Proteomes" id="UP000233837">
    <property type="component" value="Unassembled WGS sequence"/>
</dbReference>
<protein>
    <submittedName>
        <fullName evidence="2">Ribonuclease H protein</fullName>
    </submittedName>
</protein>
<dbReference type="Gene3D" id="3.30.70.270">
    <property type="match status" value="1"/>
</dbReference>
<accession>A0A2I0VBK0</accession>
<proteinExistence type="predicted"/>
<feature type="domain" description="Reverse transcriptase" evidence="1">
    <location>
        <begin position="69"/>
        <end position="341"/>
    </location>
</feature>
<sequence length="767" mass="86062">MLLDPIPIGSIIPPNLVSSLIIPVTDLEIHDVVFAGSSSKAPGPDGFTFEFYKETWEIIGAHVCKAVKQFFSTGFLPRSAKATAIVLIPKGSHASNILDYRPISLCNVFYKIVAKIISNRMREVMPFIINPSQAGFIKDRMSTDNVVLASDILRDFTGNGREKLLCAKLDIRKAFDTVSRNFLLNRLLDKGFPHQFVGWIKGCIEDVYFSVSINGGLEGFFSSSSGLRQGCPLSPLLFSVVMDAFSCGLTASNFKGIISSNLMINHLLYADDILVFGEASIQNANSLQSVLSSFAMHTGLVVNNTKCQILFSHNNPLANVITAQLGFTQMENTLTYLGIPISTKKLKTSHFQPLLSRLSTLLAGWKVKFLSFAGRIQFLKFTIVNTIAYWIRGAVLPKGICRQIEKLCSKFLFHGALSEKKLHLIAWTKTCLPKCFGGLGLPSLEALAFAFGCSFLWRYFNSPSLVAAWFRNKFSSPWKPCLPKASKFWKGIADIALKIKVKLNFHVVNEKCTLSMLWDPWCNGNSALGAALSPRLSGVVSDFIIDGCWSLPSQLDPSVYTSITSTPILVHPHPQVSWNGLNLPTFKVFLMEFYAELNIVPWFKSVWHSHYALKYASYSWLAMMGGLKTADVLAKRNIFLPPACPLCRNEDESIAHCFFQCDFSFSVISYLLPSMNNFLLHPNLHQIFQFVDGAENWKAFEKNFCYFVINCSLYFIWRERNDCRYGEHAANGKDCLKKIIYAIKAKTENWKMVEKLKDSFPACFEEF</sequence>
<dbReference type="SUPFAM" id="SSF56672">
    <property type="entry name" value="DNA/RNA polymerases"/>
    <property type="match status" value="2"/>
</dbReference>
<dbReference type="InterPro" id="IPR043502">
    <property type="entry name" value="DNA/RNA_pol_sf"/>
</dbReference>
<evidence type="ECO:0000259" key="1">
    <source>
        <dbReference type="PROSITE" id="PS50878"/>
    </source>
</evidence>
<dbReference type="Pfam" id="PF00078">
    <property type="entry name" value="RVT_1"/>
    <property type="match status" value="1"/>
</dbReference>
<dbReference type="EMBL" id="KZ504975">
    <property type="protein sequence ID" value="PKU60756.1"/>
    <property type="molecule type" value="Genomic_DNA"/>
</dbReference>
<dbReference type="PROSITE" id="PS50878">
    <property type="entry name" value="RT_POL"/>
    <property type="match status" value="1"/>
</dbReference>
<dbReference type="PANTHER" id="PTHR33116:SF78">
    <property type="entry name" value="OS12G0587133 PROTEIN"/>
    <property type="match status" value="1"/>
</dbReference>
<evidence type="ECO:0000313" key="3">
    <source>
        <dbReference type="Proteomes" id="UP000233837"/>
    </source>
</evidence>
<dbReference type="STRING" id="906689.A0A2I0VBK0"/>
<reference evidence="2 3" key="2">
    <citation type="journal article" date="2017" name="Nature">
        <title>The Apostasia genome and the evolution of orchids.</title>
        <authorList>
            <person name="Zhang G.Q."/>
            <person name="Liu K.W."/>
            <person name="Li Z."/>
            <person name="Lohaus R."/>
            <person name="Hsiao Y.Y."/>
            <person name="Niu S.C."/>
            <person name="Wang J.Y."/>
            <person name="Lin Y.C."/>
            <person name="Xu Q."/>
            <person name="Chen L.J."/>
            <person name="Yoshida K."/>
            <person name="Fujiwara S."/>
            <person name="Wang Z.W."/>
            <person name="Zhang Y.Q."/>
            <person name="Mitsuda N."/>
            <person name="Wang M."/>
            <person name="Liu G.H."/>
            <person name="Pecoraro L."/>
            <person name="Huang H.X."/>
            <person name="Xiao X.J."/>
            <person name="Lin M."/>
            <person name="Wu X.Y."/>
            <person name="Wu W.L."/>
            <person name="Chen Y.Y."/>
            <person name="Chang S.B."/>
            <person name="Sakamoto S."/>
            <person name="Ohme-Takagi M."/>
            <person name="Yagi M."/>
            <person name="Zeng S.J."/>
            <person name="Shen C.Y."/>
            <person name="Yeh C.M."/>
            <person name="Luo Y.B."/>
            <person name="Tsai W.C."/>
            <person name="Van de Peer Y."/>
            <person name="Liu Z.J."/>
        </authorList>
    </citation>
    <scope>NUCLEOTIDE SEQUENCE [LARGE SCALE GENOMIC DNA]</scope>
    <source>
        <tissue evidence="2">The whole plant</tissue>
    </source>
</reference>
<dbReference type="InterPro" id="IPR000477">
    <property type="entry name" value="RT_dom"/>
</dbReference>
<keyword evidence="3" id="KW-1185">Reference proteome</keyword>
<organism evidence="2 3">
    <name type="scientific">Dendrobium catenatum</name>
    <dbReference type="NCBI Taxonomy" id="906689"/>
    <lineage>
        <taxon>Eukaryota</taxon>
        <taxon>Viridiplantae</taxon>
        <taxon>Streptophyta</taxon>
        <taxon>Embryophyta</taxon>
        <taxon>Tracheophyta</taxon>
        <taxon>Spermatophyta</taxon>
        <taxon>Magnoliopsida</taxon>
        <taxon>Liliopsida</taxon>
        <taxon>Asparagales</taxon>
        <taxon>Orchidaceae</taxon>
        <taxon>Epidendroideae</taxon>
        <taxon>Malaxideae</taxon>
        <taxon>Dendrobiinae</taxon>
        <taxon>Dendrobium</taxon>
    </lineage>
</organism>
<reference evidence="2 3" key="1">
    <citation type="journal article" date="2016" name="Sci. Rep.">
        <title>The Dendrobium catenatum Lindl. genome sequence provides insights into polysaccharide synthase, floral development and adaptive evolution.</title>
        <authorList>
            <person name="Zhang G.Q."/>
            <person name="Xu Q."/>
            <person name="Bian C."/>
            <person name="Tsai W.C."/>
            <person name="Yeh C.M."/>
            <person name="Liu K.W."/>
            <person name="Yoshida K."/>
            <person name="Zhang L.S."/>
            <person name="Chang S.B."/>
            <person name="Chen F."/>
            <person name="Shi Y."/>
            <person name="Su Y.Y."/>
            <person name="Zhang Y.Q."/>
            <person name="Chen L.J."/>
            <person name="Yin Y."/>
            <person name="Lin M."/>
            <person name="Huang H."/>
            <person name="Deng H."/>
            <person name="Wang Z.W."/>
            <person name="Zhu S.L."/>
            <person name="Zhao X."/>
            <person name="Deng C."/>
            <person name="Niu S.C."/>
            <person name="Huang J."/>
            <person name="Wang M."/>
            <person name="Liu G.H."/>
            <person name="Yang H.J."/>
            <person name="Xiao X.J."/>
            <person name="Hsiao Y.Y."/>
            <person name="Wu W.L."/>
            <person name="Chen Y.Y."/>
            <person name="Mitsuda N."/>
            <person name="Ohme-Takagi M."/>
            <person name="Luo Y.B."/>
            <person name="Van de Peer Y."/>
            <person name="Liu Z.J."/>
        </authorList>
    </citation>
    <scope>NUCLEOTIDE SEQUENCE [LARGE SCALE GENOMIC DNA]</scope>
    <source>
        <tissue evidence="2">The whole plant</tissue>
    </source>
</reference>
<dbReference type="InterPro" id="IPR026960">
    <property type="entry name" value="RVT-Znf"/>
</dbReference>
<evidence type="ECO:0000313" key="2">
    <source>
        <dbReference type="EMBL" id="PKU60756.1"/>
    </source>
</evidence>
<gene>
    <name evidence="2" type="ORF">MA16_Dca028126</name>
</gene>
<name>A0A2I0VBK0_9ASPA</name>
<dbReference type="InterPro" id="IPR043128">
    <property type="entry name" value="Rev_trsase/Diguanyl_cyclase"/>
</dbReference>
<dbReference type="Pfam" id="PF13966">
    <property type="entry name" value="zf-RVT"/>
    <property type="match status" value="1"/>
</dbReference>
<dbReference type="CDD" id="cd01650">
    <property type="entry name" value="RT_nLTR_like"/>
    <property type="match status" value="1"/>
</dbReference>
<dbReference type="AlphaFoldDB" id="A0A2I0VBK0"/>